<dbReference type="InterPro" id="IPR024654">
    <property type="entry name" value="Calcineurin-like_PHP_lpxH"/>
</dbReference>
<dbReference type="InterPro" id="IPR011152">
    <property type="entry name" value="Pesterase_MJ0912"/>
</dbReference>
<dbReference type="RefSeq" id="WP_210594936.1">
    <property type="nucleotide sequence ID" value="NZ_JAGKSQ010000001.1"/>
</dbReference>
<gene>
    <name evidence="3" type="ORF">J7W16_00300</name>
</gene>
<dbReference type="CDD" id="cd00838">
    <property type="entry name" value="MPP_superfamily"/>
    <property type="match status" value="1"/>
</dbReference>
<dbReference type="AlphaFoldDB" id="A0A940WWS3"/>
<accession>A0A940WWS3</accession>
<comment type="similarity">
    <text evidence="1">Belongs to the metallophosphoesterase superfamily. YfcE family.</text>
</comment>
<dbReference type="SUPFAM" id="SSF56300">
    <property type="entry name" value="Metallo-dependent phosphatases"/>
    <property type="match status" value="1"/>
</dbReference>
<dbReference type="GO" id="GO:0005737">
    <property type="term" value="C:cytoplasm"/>
    <property type="evidence" value="ECO:0007669"/>
    <property type="project" value="TreeGrafter"/>
</dbReference>
<dbReference type="PANTHER" id="PTHR42850:SF2">
    <property type="entry name" value="BLL5683 PROTEIN"/>
    <property type="match status" value="1"/>
</dbReference>
<dbReference type="Pfam" id="PF12850">
    <property type="entry name" value="Metallophos_2"/>
    <property type="match status" value="1"/>
</dbReference>
<dbReference type="Proteomes" id="UP000678228">
    <property type="component" value="Unassembled WGS sequence"/>
</dbReference>
<evidence type="ECO:0000313" key="3">
    <source>
        <dbReference type="EMBL" id="MBP3949551.1"/>
    </source>
</evidence>
<dbReference type="GO" id="GO:0016791">
    <property type="term" value="F:phosphatase activity"/>
    <property type="evidence" value="ECO:0007669"/>
    <property type="project" value="TreeGrafter"/>
</dbReference>
<feature type="domain" description="Calcineurin-like phosphoesterase" evidence="2">
    <location>
        <begin position="3"/>
        <end position="192"/>
    </location>
</feature>
<dbReference type="InterPro" id="IPR050126">
    <property type="entry name" value="Ap4A_hydrolase"/>
</dbReference>
<evidence type="ECO:0000256" key="1">
    <source>
        <dbReference type="ARBA" id="ARBA00008950"/>
    </source>
</evidence>
<keyword evidence="4" id="KW-1185">Reference proteome</keyword>
<name>A0A940WWS3_9BACI</name>
<dbReference type="InterPro" id="IPR029052">
    <property type="entry name" value="Metallo-depent_PP-like"/>
</dbReference>
<comment type="caution">
    <text evidence="3">The sequence shown here is derived from an EMBL/GenBank/DDBJ whole genome shotgun (WGS) entry which is preliminary data.</text>
</comment>
<dbReference type="PIRSF" id="PIRSF000883">
    <property type="entry name" value="Pesterase_MJ0912"/>
    <property type="match status" value="1"/>
</dbReference>
<evidence type="ECO:0000313" key="4">
    <source>
        <dbReference type="Proteomes" id="UP000678228"/>
    </source>
</evidence>
<dbReference type="PANTHER" id="PTHR42850">
    <property type="entry name" value="METALLOPHOSPHOESTERASE"/>
    <property type="match status" value="1"/>
</dbReference>
<sequence length="247" mass="28250">MNKIAVISDIHGNIPALEAVLYDINELGIDEIICLGDLVGKGPDSSKVVDIIKQSCQSVIMGNWDDFITSPSEYKTIQWHQAQLSDKQNEYLRSLPFSTEFWMSGKFIRLFHASPRSAYERVQPWDSYDKRVSLFENSDQTENIEGTRRPDIVGYGDIHNAFIQHLEGKTLFNVGSVGNPLDLTQASYVILEGEYLSKQEETFSIQFRRVPYNIKLAIERAKEAMMPELEDYIQELTTAKYRGLKNN</sequence>
<dbReference type="Gene3D" id="3.60.21.10">
    <property type="match status" value="1"/>
</dbReference>
<organism evidence="3 4">
    <name type="scientific">Halalkalibacter suaedae</name>
    <dbReference type="NCBI Taxonomy" id="2822140"/>
    <lineage>
        <taxon>Bacteria</taxon>
        <taxon>Bacillati</taxon>
        <taxon>Bacillota</taxon>
        <taxon>Bacilli</taxon>
        <taxon>Bacillales</taxon>
        <taxon>Bacillaceae</taxon>
        <taxon>Halalkalibacter</taxon>
    </lineage>
</organism>
<evidence type="ECO:0000259" key="2">
    <source>
        <dbReference type="Pfam" id="PF12850"/>
    </source>
</evidence>
<proteinExistence type="inferred from homology"/>
<dbReference type="EMBL" id="JAGKSQ010000001">
    <property type="protein sequence ID" value="MBP3949551.1"/>
    <property type="molecule type" value="Genomic_DNA"/>
</dbReference>
<protein>
    <submittedName>
        <fullName evidence="3">Metallophosphoesterase family protein</fullName>
    </submittedName>
</protein>
<reference evidence="3" key="1">
    <citation type="submission" date="2021-03" db="EMBL/GenBank/DDBJ databases">
        <title>Bacillus suaedae sp. nov., isolated from Suaeda aralocaspica.</title>
        <authorList>
            <person name="Lei R.F.R."/>
        </authorList>
    </citation>
    <scope>NUCLEOTIDE SEQUENCE</scope>
    <source>
        <strain evidence="3">YZJH907-2</strain>
    </source>
</reference>